<dbReference type="InterPro" id="IPR029069">
    <property type="entry name" value="HotDog_dom_sf"/>
</dbReference>
<keyword evidence="3" id="KW-1185">Reference proteome</keyword>
<feature type="region of interest" description="Disordered" evidence="1">
    <location>
        <begin position="1"/>
        <end position="52"/>
    </location>
</feature>
<accession>A0A6A6P6Q9</accession>
<protein>
    <submittedName>
        <fullName evidence="2">Thioesterase-like superfamily-domain-containing protein</fullName>
    </submittedName>
</protein>
<gene>
    <name evidence="2" type="ORF">BDY21DRAFT_282352</name>
</gene>
<dbReference type="OrthoDB" id="5538558at2759"/>
<evidence type="ECO:0000256" key="1">
    <source>
        <dbReference type="SAM" id="MobiDB-lite"/>
    </source>
</evidence>
<dbReference type="Gene3D" id="3.10.129.10">
    <property type="entry name" value="Hotdog Thioesterase"/>
    <property type="match status" value="1"/>
</dbReference>
<organism evidence="2 3">
    <name type="scientific">Lineolata rhizophorae</name>
    <dbReference type="NCBI Taxonomy" id="578093"/>
    <lineage>
        <taxon>Eukaryota</taxon>
        <taxon>Fungi</taxon>
        <taxon>Dikarya</taxon>
        <taxon>Ascomycota</taxon>
        <taxon>Pezizomycotina</taxon>
        <taxon>Dothideomycetes</taxon>
        <taxon>Dothideomycetes incertae sedis</taxon>
        <taxon>Lineolatales</taxon>
        <taxon>Lineolataceae</taxon>
        <taxon>Lineolata</taxon>
    </lineage>
</organism>
<proteinExistence type="predicted"/>
<name>A0A6A6P6Q9_9PEZI</name>
<sequence>MHARTPRAAPGVRPLVPRSRPPAPRAQQHAHHRSRRSCSSTSGSGSGSGSGAAAAAGLPSRWLADVAARLGKCVHFGLGPAQARVAAGVARDVGQDWRGLVAGSEGYLTGEGRRGLWRHEVQWGEMVGLMDVFFFGGHVNNVMYNRYAESARVNWALNYARRIDPAHAREWRELVTPRNQGLIMKSIRTDFKFPMTYPDRITVLHKLRSPPSSSSSSSSSPQSDLTLDVLILSELHRRPAARCVEELVLYDYRAGRKARMPDWMVEVLSRTWAEQEEAKVLWGGRARDLEERVRELERGSWDREGAVEDFGTGGKG</sequence>
<dbReference type="PANTHER" id="PTHR31793:SF39">
    <property type="entry name" value="THIOESTERASE_THIOL ESTER DEHYDRASE-ISOMERASE"/>
    <property type="match status" value="1"/>
</dbReference>
<dbReference type="PANTHER" id="PTHR31793">
    <property type="entry name" value="4-HYDROXYBENZOYL-COA THIOESTERASE FAMILY MEMBER"/>
    <property type="match status" value="1"/>
</dbReference>
<dbReference type="Pfam" id="PF13279">
    <property type="entry name" value="4HBT_2"/>
    <property type="match status" value="1"/>
</dbReference>
<dbReference type="SUPFAM" id="SSF54637">
    <property type="entry name" value="Thioesterase/thiol ester dehydrase-isomerase"/>
    <property type="match status" value="1"/>
</dbReference>
<reference evidence="2" key="1">
    <citation type="journal article" date="2020" name="Stud. Mycol.">
        <title>101 Dothideomycetes genomes: a test case for predicting lifestyles and emergence of pathogens.</title>
        <authorList>
            <person name="Haridas S."/>
            <person name="Albert R."/>
            <person name="Binder M."/>
            <person name="Bloem J."/>
            <person name="Labutti K."/>
            <person name="Salamov A."/>
            <person name="Andreopoulos B."/>
            <person name="Baker S."/>
            <person name="Barry K."/>
            <person name="Bills G."/>
            <person name="Bluhm B."/>
            <person name="Cannon C."/>
            <person name="Castanera R."/>
            <person name="Culley D."/>
            <person name="Daum C."/>
            <person name="Ezra D."/>
            <person name="Gonzalez J."/>
            <person name="Henrissat B."/>
            <person name="Kuo A."/>
            <person name="Liang C."/>
            <person name="Lipzen A."/>
            <person name="Lutzoni F."/>
            <person name="Magnuson J."/>
            <person name="Mondo S."/>
            <person name="Nolan M."/>
            <person name="Ohm R."/>
            <person name="Pangilinan J."/>
            <person name="Park H.-J."/>
            <person name="Ramirez L."/>
            <person name="Alfaro M."/>
            <person name="Sun H."/>
            <person name="Tritt A."/>
            <person name="Yoshinaga Y."/>
            <person name="Zwiers L.-H."/>
            <person name="Turgeon B."/>
            <person name="Goodwin S."/>
            <person name="Spatafora J."/>
            <person name="Crous P."/>
            <person name="Grigoriev I."/>
        </authorList>
    </citation>
    <scope>NUCLEOTIDE SEQUENCE</scope>
    <source>
        <strain evidence="2">ATCC 16933</strain>
    </source>
</reference>
<dbReference type="AlphaFoldDB" id="A0A6A6P6Q9"/>
<dbReference type="InterPro" id="IPR050563">
    <property type="entry name" value="4-hydroxybenzoyl-CoA_TE"/>
</dbReference>
<evidence type="ECO:0000313" key="2">
    <source>
        <dbReference type="EMBL" id="KAF2459681.1"/>
    </source>
</evidence>
<dbReference type="Proteomes" id="UP000799766">
    <property type="component" value="Unassembled WGS sequence"/>
</dbReference>
<dbReference type="EMBL" id="MU001675">
    <property type="protein sequence ID" value="KAF2459681.1"/>
    <property type="molecule type" value="Genomic_DNA"/>
</dbReference>
<dbReference type="GO" id="GO:0047617">
    <property type="term" value="F:fatty acyl-CoA hydrolase activity"/>
    <property type="evidence" value="ECO:0007669"/>
    <property type="project" value="TreeGrafter"/>
</dbReference>
<evidence type="ECO:0000313" key="3">
    <source>
        <dbReference type="Proteomes" id="UP000799766"/>
    </source>
</evidence>